<reference evidence="2" key="1">
    <citation type="journal article" date="2020" name="Nature">
        <title>Giant virus diversity and host interactions through global metagenomics.</title>
        <authorList>
            <person name="Schulz F."/>
            <person name="Roux S."/>
            <person name="Paez-Espino D."/>
            <person name="Jungbluth S."/>
            <person name="Walsh D.A."/>
            <person name="Denef V.J."/>
            <person name="McMahon K.D."/>
            <person name="Konstantinidis K.T."/>
            <person name="Eloe-Fadrosh E.A."/>
            <person name="Kyrpides N.C."/>
            <person name="Woyke T."/>
        </authorList>
    </citation>
    <scope>NUCLEOTIDE SEQUENCE</scope>
    <source>
        <strain evidence="2">GVMAG-M-3300009068-24</strain>
    </source>
</reference>
<name>A0A6C0EKP6_9ZZZZ</name>
<sequence>MSEKEVASGRPTPTPGSPSESQFLHYGDIIQVFTKPPTSDTAEPSPSPSTVKLDMNERTFLVDYIDDDHLRLVDTTTLDAVVLRLDDNGHLQEPSSIQRIDLLTRAKEPGYARQKGLLPEQWVDIFFVGITDPLTGKITHLEEDQIEVTLHPSQEIIYIDFSYRGLPEDLHIEKFVLRSVPSAARRAEAEDEAKGEEDQDSGEEGSAAASATPSIEYTPDNEVMLFLPESIEYDVPLDQTLQEQYLEADELFFGKDRNVVEQYVEQEQYEMVFNIETQLTSLMNELLAEIPNAQRSLEVTQGIHRLLDRFRELREAYSLVDPYTHQIQGVRVRGTRYKPLLEHVLVPETVPLAWLMPVTQTRRNMYYLDDESASDFTEPGDTVLLPLDVEPLADAFRDYKNDAMHGVVNPYRHWMETLDPYFHPVSDAPLTTYDDVVPRKSVLTVFTVANDRWESVVDNAVYGREFSASAAASQAKYTALKPTSFLVQRFSDAATYMERSEDNRRVFHPRRMGHGEPMAVQSWLTLPASVAQFSRVHLPALDIMHRTLWGSSYWLKFRSLGQSGGVTTFVVDDLDADYFSTLAPRKAAERRGAKAAERRGAKERAAKTGILTKNFMRGMQNYTLDPTLMEETPLTQDMYRSFLNTIFPATFDLVELVQTSWSTFEGLNVRDFLAALEPFAVTMDSLPYPAFNRIRYFMGKRAQAYKEQFYARKEGYRKLEQKYERLFPPSHVTHMMEHNLARQLLDKGTLYEIFLDAYRLFKLHADRPWMPTSASEIIQEFTQRDYGALFTLLMRNATLHHVVADAFLKAAAAPDDAEAVDGLEDEGTKVPTKNGKCSRYFLTKRYTSLGDLQKDNYQDDVFYDPEFDDTPYSLLNEYKADMPTTDKADGQKSQAMREFLDLLTVSLTQKHGIAKEAAGELAQTLVAKKKRVKEGEYAMLDVVSKKDSETEGAQSEREFYRRVKNKWVRDTSVLEESFADLSYLIQAAFPTGGPKKAVGSSAAKQFNQAWCDAQPMCFKNPRLATCDPFASAERRIQQMRQQVAVQEMASRLEMSQEDMAQRMETWVLQASRLLVAKERLRTVTEQKYSRLAHALGAQMARARAEAPAPPVSPYTKLRDDILGQSDFAKRQHDLVRFFQTGALRRAMTEELGEDAHWLYCTQTNTKLLPAFFHDLAKEYVTQGEPGYQARLEQLTQFQMLSDDGDAIVDKHSGYILTKIEWVNEELYDEHGFRIKTASALVIPPEESGGAAAADPWSTPDKGAAVATAAAATGVTATDTELHQMVKNVYHTFYQAMELPPATESQNDLRGFVLRTVLELHAVLVKPRDEFIRDLSLRSNEPAAKLAAKYKTYEHQYVIILTMAALLVGIQTSLPPIRTKKTVPGCVKSFTGYPLTESTEDQSGILYLVCILQLVKSSVPPWNSVKNIKKETIQEMLRKTLERILETRKDVYDLYQRQLTYRAEHPDEFAIPERYQLETWRHLLPPIVEIGVMDRLPVPGGPSLSENPLVLQSQAIRYGYGVVEAIHRVVRSKEVLLKTSVGVPFIQNACCNDTAAQETTLQYFMRESPVLVAFLRNMAQYQTRLDHMRRRTQAPMYLFSDDTRLVRPEVTSGPAEELIYAAFIHFCQFDRLDQDIPEYLLPVCATKPAAERYAPRGTLTEKIQALKQMGRKYSWEDYDHLIRRVNVARRVHVDIQFITPTAVKVLTEFLAVGQAMAGAGSVPLRLDTVRRELLAVLVKYDPQIMLLEHPVNSDKGNEGDKGGDTEGMHAVSDALVNVLGPYNEAARERIVQFVPKGTQRDFADRVLSQWTEWGATGPTDLQAVAQFMKNAMVFLVKILPTMIFNRQFYKEWRIPKHWEMGAKHQEVITTFLNKNREWFARFASPDPEFASLIQEWQAALLDTVRLMQLLPVQAPIDKAGQRYFRLFSETVVQELLKFVGYSLFDQVVMLCHRLPKTSAGTKTKQTATQWMVAMMEMLYSDKKIANMSYADIMREVEKSRFKEKARIMRTFQEATESDRRYMYMEKVFKLNRWSVNAKDLLKENDAQFEKEVAEFVDDTVEERFGAGSEDQDDPDYDYDDQEDPDEAHNEDNDDNEGDEDEYDEGDRELYEYDNEDAY</sequence>
<feature type="region of interest" description="Disordered" evidence="1">
    <location>
        <begin position="1"/>
        <end position="22"/>
    </location>
</feature>
<organism evidence="2">
    <name type="scientific">viral metagenome</name>
    <dbReference type="NCBI Taxonomy" id="1070528"/>
    <lineage>
        <taxon>unclassified sequences</taxon>
        <taxon>metagenomes</taxon>
        <taxon>organismal metagenomes</taxon>
    </lineage>
</organism>
<feature type="compositionally biased region" description="Acidic residues" evidence="1">
    <location>
        <begin position="2068"/>
        <end position="2084"/>
    </location>
</feature>
<evidence type="ECO:0000256" key="1">
    <source>
        <dbReference type="SAM" id="MobiDB-lite"/>
    </source>
</evidence>
<feature type="region of interest" description="Disordered" evidence="1">
    <location>
        <begin position="187"/>
        <end position="214"/>
    </location>
</feature>
<feature type="region of interest" description="Disordered" evidence="1">
    <location>
        <begin position="2062"/>
        <end position="2117"/>
    </location>
</feature>
<feature type="compositionally biased region" description="Acidic residues" evidence="1">
    <location>
        <begin position="2090"/>
        <end position="2117"/>
    </location>
</feature>
<accession>A0A6C0EKP6</accession>
<proteinExistence type="predicted"/>
<feature type="compositionally biased region" description="Acidic residues" evidence="1">
    <location>
        <begin position="189"/>
        <end position="203"/>
    </location>
</feature>
<dbReference type="EMBL" id="MN738881">
    <property type="protein sequence ID" value="QHT29754.1"/>
    <property type="molecule type" value="Genomic_DNA"/>
</dbReference>
<protein>
    <submittedName>
        <fullName evidence="2">Uncharacterized protein</fullName>
    </submittedName>
</protein>
<evidence type="ECO:0000313" key="2">
    <source>
        <dbReference type="EMBL" id="QHT29754.1"/>
    </source>
</evidence>